<keyword evidence="1" id="KW-1185">Reference proteome</keyword>
<reference evidence="2" key="1">
    <citation type="submission" date="2020-12" db="UniProtKB">
        <authorList>
            <consortium name="WormBaseParasite"/>
        </authorList>
    </citation>
    <scope>IDENTIFICATION</scope>
    <source>
        <strain evidence="2">MHco3</strain>
    </source>
</reference>
<name>A0A7I4XZB6_HAECO</name>
<evidence type="ECO:0000313" key="1">
    <source>
        <dbReference type="Proteomes" id="UP000025227"/>
    </source>
</evidence>
<dbReference type="WBParaSite" id="HCON_00026895-00001">
    <property type="protein sequence ID" value="HCON_00026895-00001"/>
    <property type="gene ID" value="HCON_00026895"/>
</dbReference>
<proteinExistence type="predicted"/>
<dbReference type="AlphaFoldDB" id="A0A7I4XZB6"/>
<accession>A0A7I4XZB6</accession>
<evidence type="ECO:0000313" key="2">
    <source>
        <dbReference type="WBParaSite" id="HCON_00026895-00001"/>
    </source>
</evidence>
<sequence length="41" mass="4333">IASLTMARYSSLVAIALLVLCSVVLNVSALGYPAVKRSPRE</sequence>
<organism evidence="1 2">
    <name type="scientific">Haemonchus contortus</name>
    <name type="common">Barber pole worm</name>
    <dbReference type="NCBI Taxonomy" id="6289"/>
    <lineage>
        <taxon>Eukaryota</taxon>
        <taxon>Metazoa</taxon>
        <taxon>Ecdysozoa</taxon>
        <taxon>Nematoda</taxon>
        <taxon>Chromadorea</taxon>
        <taxon>Rhabditida</taxon>
        <taxon>Rhabditina</taxon>
        <taxon>Rhabditomorpha</taxon>
        <taxon>Strongyloidea</taxon>
        <taxon>Trichostrongylidae</taxon>
        <taxon>Haemonchus</taxon>
    </lineage>
</organism>
<dbReference type="Proteomes" id="UP000025227">
    <property type="component" value="Unplaced"/>
</dbReference>
<protein>
    <submittedName>
        <fullName evidence="2">ABC transporter permease</fullName>
    </submittedName>
</protein>